<dbReference type="Proteomes" id="UP001497525">
    <property type="component" value="Unassembled WGS sequence"/>
</dbReference>
<dbReference type="AlphaFoldDB" id="A0AAV2TZ55"/>
<proteinExistence type="predicted"/>
<comment type="caution">
    <text evidence="1">The sequence shown here is derived from an EMBL/GenBank/DDBJ whole genome shotgun (WGS) entry which is preliminary data.</text>
</comment>
<dbReference type="EMBL" id="CAXLJL010000856">
    <property type="protein sequence ID" value="CAL5141343.1"/>
    <property type="molecule type" value="Genomic_DNA"/>
</dbReference>
<accession>A0AAV2TZ55</accession>
<reference evidence="1" key="1">
    <citation type="submission" date="2024-06" db="EMBL/GenBank/DDBJ databases">
        <authorList>
            <person name="Liu X."/>
            <person name="Lenzi L."/>
            <person name="Haldenby T S."/>
            <person name="Uol C."/>
        </authorList>
    </citation>
    <scope>NUCLEOTIDE SEQUENCE</scope>
</reference>
<sequence>MLARPHFAKAPFCYEGHIDCDHLSVLLGGRQSTRCRPEHLETDGGNMHPIFPSPCTLLQSPVPFSPPSLIHPYVRQHLQRSF</sequence>
<organism evidence="1 2">
    <name type="scientific">Calicophoron daubneyi</name>
    <name type="common">Rumen fluke</name>
    <name type="synonym">Paramphistomum daubneyi</name>
    <dbReference type="NCBI Taxonomy" id="300641"/>
    <lineage>
        <taxon>Eukaryota</taxon>
        <taxon>Metazoa</taxon>
        <taxon>Spiralia</taxon>
        <taxon>Lophotrochozoa</taxon>
        <taxon>Platyhelminthes</taxon>
        <taxon>Trematoda</taxon>
        <taxon>Digenea</taxon>
        <taxon>Plagiorchiida</taxon>
        <taxon>Pronocephalata</taxon>
        <taxon>Paramphistomoidea</taxon>
        <taxon>Paramphistomidae</taxon>
        <taxon>Calicophoron</taxon>
    </lineage>
</organism>
<name>A0AAV2TZ55_CALDB</name>
<evidence type="ECO:0000313" key="1">
    <source>
        <dbReference type="EMBL" id="CAL5141343.1"/>
    </source>
</evidence>
<evidence type="ECO:0000313" key="2">
    <source>
        <dbReference type="Proteomes" id="UP001497525"/>
    </source>
</evidence>
<gene>
    <name evidence="1" type="ORF">CDAUBV1_LOCUS16596</name>
</gene>
<protein>
    <submittedName>
        <fullName evidence="1">Uncharacterized protein</fullName>
    </submittedName>
</protein>